<evidence type="ECO:0000313" key="2">
    <source>
        <dbReference type="Proteomes" id="UP000192796"/>
    </source>
</evidence>
<organism evidence="1 2">
    <name type="scientific">Niastella vici</name>
    <dbReference type="NCBI Taxonomy" id="1703345"/>
    <lineage>
        <taxon>Bacteria</taxon>
        <taxon>Pseudomonadati</taxon>
        <taxon>Bacteroidota</taxon>
        <taxon>Chitinophagia</taxon>
        <taxon>Chitinophagales</taxon>
        <taxon>Chitinophagaceae</taxon>
        <taxon>Niastella</taxon>
    </lineage>
</organism>
<dbReference type="RefSeq" id="WP_081150920.1">
    <property type="nucleotide sequence ID" value="NZ_LVYD01000058.1"/>
</dbReference>
<reference evidence="1 2" key="1">
    <citation type="submission" date="2016-03" db="EMBL/GenBank/DDBJ databases">
        <title>Niastella vici sp. nov., isolated from farmland soil.</title>
        <authorList>
            <person name="Chen L."/>
            <person name="Wang D."/>
            <person name="Yang S."/>
            <person name="Wang G."/>
        </authorList>
    </citation>
    <scope>NUCLEOTIDE SEQUENCE [LARGE SCALE GENOMIC DNA]</scope>
    <source>
        <strain evidence="1 2">DJ57</strain>
    </source>
</reference>
<accession>A0A1V9FRK5</accession>
<gene>
    <name evidence="1" type="ORF">A3860_04085</name>
</gene>
<keyword evidence="2" id="KW-1185">Reference proteome</keyword>
<dbReference type="AlphaFoldDB" id="A0A1V9FRK5"/>
<evidence type="ECO:0000313" key="1">
    <source>
        <dbReference type="EMBL" id="OQP60917.1"/>
    </source>
</evidence>
<dbReference type="EMBL" id="LVYD01000058">
    <property type="protein sequence ID" value="OQP60917.1"/>
    <property type="molecule type" value="Genomic_DNA"/>
</dbReference>
<dbReference type="Proteomes" id="UP000192796">
    <property type="component" value="Unassembled WGS sequence"/>
</dbReference>
<comment type="caution">
    <text evidence="1">The sequence shown here is derived from an EMBL/GenBank/DDBJ whole genome shotgun (WGS) entry which is preliminary data.</text>
</comment>
<proteinExistence type="predicted"/>
<name>A0A1V9FRK5_9BACT</name>
<sequence>MGSFKFGVSILFFGLEPLIRVFITPHRGFTFMLHGYIFLISFGEKWAGNIKALHNEFAPLHGEFTVLHGEFTVSHGEFIVLHDEFTVLNDEFNSQHNEFELFFSV</sequence>
<protein>
    <submittedName>
        <fullName evidence="1">Uncharacterized protein</fullName>
    </submittedName>
</protein>